<organism evidence="1 2">
    <name type="scientific">Streptosporangium canum</name>
    <dbReference type="NCBI Taxonomy" id="324952"/>
    <lineage>
        <taxon>Bacteria</taxon>
        <taxon>Bacillati</taxon>
        <taxon>Actinomycetota</taxon>
        <taxon>Actinomycetes</taxon>
        <taxon>Streptosporangiales</taxon>
        <taxon>Streptosporangiaceae</taxon>
        <taxon>Streptosporangium</taxon>
    </lineage>
</organism>
<dbReference type="GeneID" id="96297553"/>
<dbReference type="EMBL" id="FOQY01000005">
    <property type="protein sequence ID" value="SFI79713.1"/>
    <property type="molecule type" value="Genomic_DNA"/>
</dbReference>
<gene>
    <name evidence="1" type="ORF">SAMN05216275_10513</name>
</gene>
<dbReference type="AlphaFoldDB" id="A0A1I3L4R5"/>
<sequence length="106" mass="12082">MRISGEWELDPTELSGLFQAKGWCYHTEDGLIIPSAKTIDTVLAHLVEEALDARKDEVQGGRFMIWKDPELPNSYDLWLNVGFIWDEDALSGEEKSILGQDEEENE</sequence>
<protein>
    <submittedName>
        <fullName evidence="1">Uncharacterized protein</fullName>
    </submittedName>
</protein>
<reference evidence="2" key="1">
    <citation type="submission" date="2016-10" db="EMBL/GenBank/DDBJ databases">
        <authorList>
            <person name="Varghese N."/>
            <person name="Submissions S."/>
        </authorList>
    </citation>
    <scope>NUCLEOTIDE SEQUENCE [LARGE SCALE GENOMIC DNA]</scope>
    <source>
        <strain evidence="2">CGMCC 4.2126</strain>
    </source>
</reference>
<name>A0A1I3L4R5_9ACTN</name>
<evidence type="ECO:0000313" key="2">
    <source>
        <dbReference type="Proteomes" id="UP000199111"/>
    </source>
</evidence>
<dbReference type="Proteomes" id="UP000199111">
    <property type="component" value="Unassembled WGS sequence"/>
</dbReference>
<evidence type="ECO:0000313" key="1">
    <source>
        <dbReference type="EMBL" id="SFI79713.1"/>
    </source>
</evidence>
<proteinExistence type="predicted"/>
<keyword evidence="2" id="KW-1185">Reference proteome</keyword>
<dbReference type="RefSeq" id="WP_093886507.1">
    <property type="nucleotide sequence ID" value="NZ_FOQY01000005.1"/>
</dbReference>
<accession>A0A1I3L4R5</accession>